<evidence type="ECO:0008006" key="4">
    <source>
        <dbReference type="Google" id="ProtNLM"/>
    </source>
</evidence>
<comment type="caution">
    <text evidence="2">The sequence shown here is derived from an EMBL/GenBank/DDBJ whole genome shotgun (WGS) entry which is preliminary data.</text>
</comment>
<dbReference type="InterPro" id="IPR047700">
    <property type="entry name" value="NrtS-like"/>
</dbReference>
<evidence type="ECO:0000313" key="2">
    <source>
        <dbReference type="EMBL" id="SEJ97875.1"/>
    </source>
</evidence>
<keyword evidence="1" id="KW-0472">Membrane</keyword>
<name>A0A975ZPX8_9RHOB</name>
<reference evidence="2 3" key="1">
    <citation type="submission" date="2016-10" db="EMBL/GenBank/DDBJ databases">
        <authorList>
            <person name="Varghese N."/>
            <person name="Submissions S."/>
        </authorList>
    </citation>
    <scope>NUCLEOTIDE SEQUENCE [LARGE SCALE GENOMIC DNA]</scope>
    <source>
        <strain evidence="2 3">FF3</strain>
    </source>
</reference>
<dbReference type="RefSeq" id="WP_074837965.1">
    <property type="nucleotide sequence ID" value="NZ_FNYY01000016.1"/>
</dbReference>
<dbReference type="AlphaFoldDB" id="A0A975ZPX8"/>
<protein>
    <recommendedName>
        <fullName evidence="4">Phosphoenolpyruvate protein kinase</fullName>
    </recommendedName>
</protein>
<dbReference type="GeneID" id="80819956"/>
<feature type="transmembrane region" description="Helical" evidence="1">
    <location>
        <begin position="21"/>
        <end position="42"/>
    </location>
</feature>
<dbReference type="NCBIfam" id="NF038050">
    <property type="entry name" value="NrtS"/>
    <property type="match status" value="1"/>
</dbReference>
<keyword evidence="1" id="KW-0812">Transmembrane</keyword>
<evidence type="ECO:0000313" key="3">
    <source>
        <dbReference type="Proteomes" id="UP000182932"/>
    </source>
</evidence>
<keyword evidence="1" id="KW-1133">Transmembrane helix</keyword>
<evidence type="ECO:0000256" key="1">
    <source>
        <dbReference type="SAM" id="Phobius"/>
    </source>
</evidence>
<sequence>MSAARQDTPPAFWAIATERSVVIRAARIALVVGVVLALINHGHRLIAGATDGAALARIGLTFLVPYCVSTYSSVLAVRDRMQRV</sequence>
<dbReference type="EMBL" id="FNYY01000016">
    <property type="protein sequence ID" value="SEJ97875.1"/>
    <property type="molecule type" value="Genomic_DNA"/>
</dbReference>
<proteinExistence type="predicted"/>
<accession>A0A975ZPX8</accession>
<organism evidence="2 3">
    <name type="scientific">Marinovum algicola</name>
    <dbReference type="NCBI Taxonomy" id="42444"/>
    <lineage>
        <taxon>Bacteria</taxon>
        <taxon>Pseudomonadati</taxon>
        <taxon>Pseudomonadota</taxon>
        <taxon>Alphaproteobacteria</taxon>
        <taxon>Rhodobacterales</taxon>
        <taxon>Roseobacteraceae</taxon>
        <taxon>Marinovum</taxon>
    </lineage>
</organism>
<feature type="transmembrane region" description="Helical" evidence="1">
    <location>
        <begin position="54"/>
        <end position="77"/>
    </location>
</feature>
<dbReference type="Proteomes" id="UP000182932">
    <property type="component" value="Unassembled WGS sequence"/>
</dbReference>
<keyword evidence="3" id="KW-1185">Reference proteome</keyword>
<gene>
    <name evidence="2" type="ORF">SAMN04487940_11628</name>
</gene>